<dbReference type="GO" id="GO:0042773">
    <property type="term" value="P:ATP synthesis coupled electron transport"/>
    <property type="evidence" value="ECO:0007669"/>
    <property type="project" value="InterPro"/>
</dbReference>
<dbReference type="STRING" id="133381.A0A2T9ZLJ2"/>
<evidence type="ECO:0000256" key="3">
    <source>
        <dbReference type="ARBA" id="ARBA00022989"/>
    </source>
</evidence>
<reference evidence="7 8" key="1">
    <citation type="journal article" date="2018" name="MBio">
        <title>Comparative Genomics Reveals the Core Gene Toolbox for the Fungus-Insect Symbiosis.</title>
        <authorList>
            <person name="Wang Y."/>
            <person name="Stata M."/>
            <person name="Wang W."/>
            <person name="Stajich J.E."/>
            <person name="White M.M."/>
            <person name="Moncalvo J.M."/>
        </authorList>
    </citation>
    <scope>NUCLEOTIDE SEQUENCE [LARGE SCALE GENOMIC DNA]</scope>
    <source>
        <strain evidence="7 8">SC-DP-2</strain>
    </source>
</reference>
<comment type="caution">
    <text evidence="7">The sequence shown here is derived from an EMBL/GenBank/DDBJ whole genome shotgun (WGS) entry which is preliminary data.</text>
</comment>
<gene>
    <name evidence="7" type="ORF">BB560_000022</name>
</gene>
<dbReference type="Proteomes" id="UP000245609">
    <property type="component" value="Unassembled WGS sequence"/>
</dbReference>
<dbReference type="GO" id="GO:0008137">
    <property type="term" value="F:NADH dehydrogenase (ubiquinone) activity"/>
    <property type="evidence" value="ECO:0007669"/>
    <property type="project" value="InterPro"/>
</dbReference>
<organism evidence="7 8">
    <name type="scientific">Smittium megazygosporum</name>
    <dbReference type="NCBI Taxonomy" id="133381"/>
    <lineage>
        <taxon>Eukaryota</taxon>
        <taxon>Fungi</taxon>
        <taxon>Fungi incertae sedis</taxon>
        <taxon>Zoopagomycota</taxon>
        <taxon>Kickxellomycotina</taxon>
        <taxon>Harpellomycetes</taxon>
        <taxon>Harpellales</taxon>
        <taxon>Legeriomycetaceae</taxon>
        <taxon>Smittium</taxon>
    </lineage>
</organism>
<sequence>MEGPTPVSALLHAATMVTAGVYLLIRSITALSAALMALTQNDIKKIIAYSTMSQLGYTFLACGISQFDLAIFHIVNHGFFKALLFLSAGGIIHSINDEQNIFKMGGIIHYDPLLYIAILSGSLSLMAFPFLTGFYSKDFIISSTLVFISRPNGSSFHSHFSPIMAFIFTFLSILSILFGYFFKDLFIGFESELHSTF</sequence>
<feature type="transmembrane region" description="Helical" evidence="5">
    <location>
        <begin position="46"/>
        <end position="67"/>
    </location>
</feature>
<evidence type="ECO:0000313" key="8">
    <source>
        <dbReference type="Proteomes" id="UP000245609"/>
    </source>
</evidence>
<keyword evidence="2 5" id="KW-0812">Transmembrane</keyword>
<evidence type="ECO:0000256" key="4">
    <source>
        <dbReference type="ARBA" id="ARBA00023136"/>
    </source>
</evidence>
<comment type="subcellular location">
    <subcellularLocation>
        <location evidence="1">Membrane</location>
        <topology evidence="1">Multi-pass membrane protein</topology>
    </subcellularLocation>
</comment>
<keyword evidence="3 5" id="KW-1133">Transmembrane helix</keyword>
<dbReference type="GO" id="GO:0016020">
    <property type="term" value="C:membrane"/>
    <property type="evidence" value="ECO:0007669"/>
    <property type="project" value="UniProtKB-SubCell"/>
</dbReference>
<dbReference type="InterPro" id="IPR003945">
    <property type="entry name" value="NU5C-like"/>
</dbReference>
<dbReference type="GO" id="GO:0015990">
    <property type="term" value="P:electron transport coupled proton transport"/>
    <property type="evidence" value="ECO:0007669"/>
    <property type="project" value="TreeGrafter"/>
</dbReference>
<evidence type="ECO:0000256" key="5">
    <source>
        <dbReference type="SAM" id="Phobius"/>
    </source>
</evidence>
<feature type="transmembrane region" description="Helical" evidence="5">
    <location>
        <begin position="73"/>
        <end position="92"/>
    </location>
</feature>
<dbReference type="PANTHER" id="PTHR42829:SF2">
    <property type="entry name" value="NADH-UBIQUINONE OXIDOREDUCTASE CHAIN 5"/>
    <property type="match status" value="1"/>
</dbReference>
<dbReference type="InterPro" id="IPR001750">
    <property type="entry name" value="ND/Mrp_TM"/>
</dbReference>
<dbReference type="PANTHER" id="PTHR42829">
    <property type="entry name" value="NADH-UBIQUINONE OXIDOREDUCTASE CHAIN 5"/>
    <property type="match status" value="1"/>
</dbReference>
<dbReference type="EMBL" id="MBFS01000002">
    <property type="protein sequence ID" value="PVV05459.1"/>
    <property type="molecule type" value="Genomic_DNA"/>
</dbReference>
<feature type="transmembrane region" description="Helical" evidence="5">
    <location>
        <begin position="113"/>
        <end position="135"/>
    </location>
</feature>
<evidence type="ECO:0000256" key="1">
    <source>
        <dbReference type="ARBA" id="ARBA00004141"/>
    </source>
</evidence>
<dbReference type="OrthoDB" id="2686308at2759"/>
<evidence type="ECO:0000256" key="2">
    <source>
        <dbReference type="ARBA" id="ARBA00022692"/>
    </source>
</evidence>
<evidence type="ECO:0000259" key="6">
    <source>
        <dbReference type="Pfam" id="PF00361"/>
    </source>
</evidence>
<proteinExistence type="predicted"/>
<feature type="domain" description="NADH:quinone oxidoreductase/Mrp antiporter transmembrane" evidence="6">
    <location>
        <begin position="25"/>
        <end position="144"/>
    </location>
</feature>
<accession>A0A2T9ZLJ2</accession>
<dbReference type="GO" id="GO:0003954">
    <property type="term" value="F:NADH dehydrogenase activity"/>
    <property type="evidence" value="ECO:0007669"/>
    <property type="project" value="TreeGrafter"/>
</dbReference>
<keyword evidence="8" id="KW-1185">Reference proteome</keyword>
<dbReference type="Pfam" id="PF00361">
    <property type="entry name" value="Proton_antipo_M"/>
    <property type="match status" value="1"/>
</dbReference>
<protein>
    <recommendedName>
        <fullName evidence="6">NADH:quinone oxidoreductase/Mrp antiporter transmembrane domain-containing protein</fullName>
    </recommendedName>
</protein>
<feature type="transmembrane region" description="Helical" evidence="5">
    <location>
        <begin position="160"/>
        <end position="182"/>
    </location>
</feature>
<name>A0A2T9ZLJ2_9FUNG</name>
<evidence type="ECO:0000313" key="7">
    <source>
        <dbReference type="EMBL" id="PVV05459.1"/>
    </source>
</evidence>
<keyword evidence="4 5" id="KW-0472">Membrane</keyword>
<dbReference type="AlphaFoldDB" id="A0A2T9ZLJ2"/>